<dbReference type="NCBIfam" id="NF002325">
    <property type="entry name" value="PRK01278.1"/>
    <property type="match status" value="1"/>
</dbReference>
<keyword evidence="5" id="KW-0963">Cytoplasm</keyword>
<name>A0A941CTJ2_9CLOT</name>
<keyword evidence="7" id="KW-1185">Reference proteome</keyword>
<dbReference type="GO" id="GO:0042802">
    <property type="term" value="F:identical protein binding"/>
    <property type="evidence" value="ECO:0007669"/>
    <property type="project" value="TreeGrafter"/>
</dbReference>
<evidence type="ECO:0000313" key="6">
    <source>
        <dbReference type="EMBL" id="MBR0577131.1"/>
    </source>
</evidence>
<dbReference type="EMBL" id="JAGSCS010000021">
    <property type="protein sequence ID" value="MBR0577131.1"/>
    <property type="molecule type" value="Genomic_DNA"/>
</dbReference>
<dbReference type="AlphaFoldDB" id="A0A941CTJ2"/>
<comment type="similarity">
    <text evidence="5">Belongs to the class-III pyridoxal-phosphate-dependent aminotransferase family. ArgD subfamily.</text>
</comment>
<protein>
    <recommendedName>
        <fullName evidence="5">Acetylornithine aminotransferase</fullName>
        <shortName evidence="5">ACOAT</shortName>
        <ecNumber evidence="5">2.6.1.11</ecNumber>
    </recommendedName>
</protein>
<dbReference type="InterPro" id="IPR050103">
    <property type="entry name" value="Class-III_PLP-dep_AT"/>
</dbReference>
<dbReference type="GO" id="GO:0030170">
    <property type="term" value="F:pyridoxal phosphate binding"/>
    <property type="evidence" value="ECO:0007669"/>
    <property type="project" value="InterPro"/>
</dbReference>
<evidence type="ECO:0000256" key="2">
    <source>
        <dbReference type="ARBA" id="ARBA00022605"/>
    </source>
</evidence>
<dbReference type="HAMAP" id="MF_01107">
    <property type="entry name" value="ArgD_aminotrans_3"/>
    <property type="match status" value="1"/>
</dbReference>
<reference evidence="6" key="1">
    <citation type="submission" date="2021-04" db="EMBL/GenBank/DDBJ databases">
        <title>Proteiniclasticum sedimins sp. nov., an obligate anaerobic bacterium isolated from anaerobic sludge.</title>
        <authorList>
            <person name="Liu J."/>
        </authorList>
    </citation>
    <scope>NUCLEOTIDE SEQUENCE</scope>
    <source>
        <strain evidence="6">BAD-10</strain>
    </source>
</reference>
<evidence type="ECO:0000256" key="3">
    <source>
        <dbReference type="ARBA" id="ARBA00022679"/>
    </source>
</evidence>
<gene>
    <name evidence="5" type="primary">argD</name>
    <name evidence="6" type="ORF">KCG48_12480</name>
</gene>
<dbReference type="InterPro" id="IPR005814">
    <property type="entry name" value="Aminotrans_3"/>
</dbReference>
<evidence type="ECO:0000256" key="5">
    <source>
        <dbReference type="HAMAP-Rule" id="MF_01107"/>
    </source>
</evidence>
<feature type="binding site" evidence="5">
    <location>
        <position position="277"/>
    </location>
    <ligand>
        <name>pyridoxal 5'-phosphate</name>
        <dbReference type="ChEBI" id="CHEBI:597326"/>
    </ligand>
</feature>
<keyword evidence="1 5" id="KW-0032">Aminotransferase</keyword>
<dbReference type="InterPro" id="IPR049704">
    <property type="entry name" value="Aminotrans_3_PPA_site"/>
</dbReference>
<organism evidence="6 7">
    <name type="scientific">Proteiniclasticum sediminis</name>
    <dbReference type="NCBI Taxonomy" id="2804028"/>
    <lineage>
        <taxon>Bacteria</taxon>
        <taxon>Bacillati</taxon>
        <taxon>Bacillota</taxon>
        <taxon>Clostridia</taxon>
        <taxon>Eubacteriales</taxon>
        <taxon>Clostridiaceae</taxon>
        <taxon>Proteiniclasticum</taxon>
    </lineage>
</organism>
<comment type="subunit">
    <text evidence="5">Homodimer.</text>
</comment>
<dbReference type="NCBIfam" id="TIGR00707">
    <property type="entry name" value="argD"/>
    <property type="match status" value="1"/>
</dbReference>
<evidence type="ECO:0000313" key="7">
    <source>
        <dbReference type="Proteomes" id="UP000675379"/>
    </source>
</evidence>
<dbReference type="Proteomes" id="UP000675379">
    <property type="component" value="Unassembled WGS sequence"/>
</dbReference>
<feature type="modified residue" description="N6-(pyridoxal phosphate)lysine" evidence="5">
    <location>
        <position position="248"/>
    </location>
</feature>
<sequence length="397" mass="43678">MTWREEGQKYILPLYGRLPLDIVRGEGMYLFDSEGKRYLDFYSGIAVNTLGHGHPEVLAAVEEQMKKYFHLSNYFVTESQVELAKLLVENSFAGKVFFANSGTEANEAMIKLARKYGREISPSKFRFVALNRGFHGRTLGGLSLTANPAYKEQFGDLMPGVTHVDLNDAEALERAVDDHTCGIIFEVIQGEGGLSGVNPEFVKRIKEVAKKHNALILVDEVQTGLLRTGKLFAYEHLDLVPDAMTLAKGLGGGLPIGALLVSPRLENVLKPGEHGSTFGGNPVAAAAGAAVMRVLLRPEFQENVWECSTLLRKGLEVLQMKYPEIIGEIRGRGLMLGVEVGSHALTLRDFAQEEGLLLNITGKTVLRLLPALILTKVEIEEFLRILDNGMMKIAKGE</sequence>
<comment type="catalytic activity">
    <reaction evidence="5">
        <text>N(2)-acetyl-L-ornithine + 2-oxoglutarate = N-acetyl-L-glutamate 5-semialdehyde + L-glutamate</text>
        <dbReference type="Rhea" id="RHEA:18049"/>
        <dbReference type="ChEBI" id="CHEBI:16810"/>
        <dbReference type="ChEBI" id="CHEBI:29123"/>
        <dbReference type="ChEBI" id="CHEBI:29985"/>
        <dbReference type="ChEBI" id="CHEBI:57805"/>
        <dbReference type="EC" id="2.6.1.11"/>
    </reaction>
</comment>
<evidence type="ECO:0000256" key="1">
    <source>
        <dbReference type="ARBA" id="ARBA00022576"/>
    </source>
</evidence>
<feature type="binding site" evidence="5">
    <location>
        <begin position="102"/>
        <end position="103"/>
    </location>
    <ligand>
        <name>pyridoxal 5'-phosphate</name>
        <dbReference type="ChEBI" id="CHEBI:597326"/>
    </ligand>
</feature>
<dbReference type="PANTHER" id="PTHR11986">
    <property type="entry name" value="AMINOTRANSFERASE CLASS III"/>
    <property type="match status" value="1"/>
</dbReference>
<dbReference type="PROSITE" id="PS00600">
    <property type="entry name" value="AA_TRANSFER_CLASS_3"/>
    <property type="match status" value="1"/>
</dbReference>
<comment type="pathway">
    <text evidence="5">Amino-acid biosynthesis; L-arginine biosynthesis; N(2)-acetyl-L-ornithine from L-glutamate: step 4/4.</text>
</comment>
<dbReference type="InterPro" id="IPR015424">
    <property type="entry name" value="PyrdxlP-dep_Trfase"/>
</dbReference>
<dbReference type="InterPro" id="IPR004636">
    <property type="entry name" value="AcOrn/SuccOrn_fam"/>
</dbReference>
<keyword evidence="2 5" id="KW-0028">Amino-acid biosynthesis</keyword>
<dbReference type="Pfam" id="PF00202">
    <property type="entry name" value="Aminotran_3"/>
    <property type="match status" value="1"/>
</dbReference>
<dbReference type="CDD" id="cd00610">
    <property type="entry name" value="OAT_like"/>
    <property type="match status" value="1"/>
</dbReference>
<feature type="binding site" evidence="5">
    <location>
        <position position="134"/>
    </location>
    <ligand>
        <name>pyridoxal 5'-phosphate</name>
        <dbReference type="ChEBI" id="CHEBI:597326"/>
    </ligand>
</feature>
<keyword evidence="3 5" id="KW-0808">Transferase</keyword>
<comment type="miscellaneous">
    <text evidence="5">May also have succinyldiaminopimelate aminotransferase activity, thus carrying out the corresponding step in lysine biosynthesis.</text>
</comment>
<proteinExistence type="inferred from homology"/>
<dbReference type="PANTHER" id="PTHR11986:SF79">
    <property type="entry name" value="ACETYLORNITHINE AMINOTRANSFERASE, MITOCHONDRIAL"/>
    <property type="match status" value="1"/>
</dbReference>
<dbReference type="FunFam" id="3.40.640.10:FF:000004">
    <property type="entry name" value="Acetylornithine aminotransferase"/>
    <property type="match status" value="1"/>
</dbReference>
<dbReference type="EC" id="2.6.1.11" evidence="5"/>
<keyword evidence="4 5" id="KW-0663">Pyridoxal phosphate</keyword>
<dbReference type="InterPro" id="IPR015422">
    <property type="entry name" value="PyrdxlP-dep_Trfase_small"/>
</dbReference>
<dbReference type="SUPFAM" id="SSF53383">
    <property type="entry name" value="PLP-dependent transferases"/>
    <property type="match status" value="1"/>
</dbReference>
<dbReference type="Gene3D" id="3.90.1150.10">
    <property type="entry name" value="Aspartate Aminotransferase, domain 1"/>
    <property type="match status" value="1"/>
</dbReference>
<comment type="subcellular location">
    <subcellularLocation>
        <location evidence="5">Cytoplasm</location>
    </subcellularLocation>
</comment>
<keyword evidence="5" id="KW-0055">Arginine biosynthesis</keyword>
<dbReference type="GO" id="GO:0006526">
    <property type="term" value="P:L-arginine biosynthetic process"/>
    <property type="evidence" value="ECO:0007669"/>
    <property type="project" value="UniProtKB-UniRule"/>
</dbReference>
<comment type="cofactor">
    <cofactor evidence="5">
        <name>pyridoxal 5'-phosphate</name>
        <dbReference type="ChEBI" id="CHEBI:597326"/>
    </cofactor>
    <text evidence="5">Binds 1 pyridoxal phosphate per subunit.</text>
</comment>
<feature type="binding site" evidence="5">
    <location>
        <position position="137"/>
    </location>
    <ligand>
        <name>N(2)-acetyl-L-ornithine</name>
        <dbReference type="ChEBI" id="CHEBI:57805"/>
    </ligand>
</feature>
<dbReference type="RefSeq" id="WP_211802549.1">
    <property type="nucleotide sequence ID" value="NZ_JAGSCS010000021.1"/>
</dbReference>
<accession>A0A941CTJ2</accession>
<dbReference type="GO" id="GO:0003992">
    <property type="term" value="F:N2-acetyl-L-ornithine:2-oxoglutarate 5-aminotransferase activity"/>
    <property type="evidence" value="ECO:0007669"/>
    <property type="project" value="UniProtKB-UniRule"/>
</dbReference>
<evidence type="ECO:0000256" key="4">
    <source>
        <dbReference type="ARBA" id="ARBA00022898"/>
    </source>
</evidence>
<feature type="binding site" evidence="5">
    <location>
        <begin position="219"/>
        <end position="222"/>
    </location>
    <ligand>
        <name>pyridoxal 5'-phosphate</name>
        <dbReference type="ChEBI" id="CHEBI:597326"/>
    </ligand>
</feature>
<feature type="binding site" evidence="5">
    <location>
        <position position="276"/>
    </location>
    <ligand>
        <name>N(2)-acetyl-L-ornithine</name>
        <dbReference type="ChEBI" id="CHEBI:57805"/>
    </ligand>
</feature>
<dbReference type="InterPro" id="IPR015421">
    <property type="entry name" value="PyrdxlP-dep_Trfase_major"/>
</dbReference>
<dbReference type="PIRSF" id="PIRSF000521">
    <property type="entry name" value="Transaminase_4ab_Lys_Orn"/>
    <property type="match status" value="1"/>
</dbReference>
<dbReference type="Gene3D" id="3.40.640.10">
    <property type="entry name" value="Type I PLP-dependent aspartate aminotransferase-like (Major domain)"/>
    <property type="match status" value="1"/>
</dbReference>
<dbReference type="GO" id="GO:0005737">
    <property type="term" value="C:cytoplasm"/>
    <property type="evidence" value="ECO:0007669"/>
    <property type="project" value="UniProtKB-SubCell"/>
</dbReference>
<comment type="caution">
    <text evidence="6">The sequence shown here is derived from an EMBL/GenBank/DDBJ whole genome shotgun (WGS) entry which is preliminary data.</text>
</comment>